<name>A0A4Y2B4R0_ARAVE</name>
<gene>
    <name evidence="1" type="ORF">AVEN_132016_1</name>
</gene>
<dbReference type="EMBL" id="BGPR01000047">
    <property type="protein sequence ID" value="GBL86295.1"/>
    <property type="molecule type" value="Genomic_DNA"/>
</dbReference>
<accession>A0A4Y2B4R0</accession>
<dbReference type="OrthoDB" id="7699940at2759"/>
<proteinExistence type="predicted"/>
<evidence type="ECO:0000313" key="1">
    <source>
        <dbReference type="EMBL" id="GBL86295.1"/>
    </source>
</evidence>
<organism evidence="1 2">
    <name type="scientific">Araneus ventricosus</name>
    <name type="common">Orbweaver spider</name>
    <name type="synonym">Epeira ventricosa</name>
    <dbReference type="NCBI Taxonomy" id="182803"/>
    <lineage>
        <taxon>Eukaryota</taxon>
        <taxon>Metazoa</taxon>
        <taxon>Ecdysozoa</taxon>
        <taxon>Arthropoda</taxon>
        <taxon>Chelicerata</taxon>
        <taxon>Arachnida</taxon>
        <taxon>Araneae</taxon>
        <taxon>Araneomorphae</taxon>
        <taxon>Entelegynae</taxon>
        <taxon>Araneoidea</taxon>
        <taxon>Araneidae</taxon>
        <taxon>Araneus</taxon>
    </lineage>
</organism>
<reference evidence="1 2" key="1">
    <citation type="journal article" date="2019" name="Sci. Rep.">
        <title>Orb-weaving spider Araneus ventricosus genome elucidates the spidroin gene catalogue.</title>
        <authorList>
            <person name="Kono N."/>
            <person name="Nakamura H."/>
            <person name="Ohtoshi R."/>
            <person name="Moran D.A.P."/>
            <person name="Shinohara A."/>
            <person name="Yoshida Y."/>
            <person name="Fujiwara M."/>
            <person name="Mori M."/>
            <person name="Tomita M."/>
            <person name="Arakawa K."/>
        </authorList>
    </citation>
    <scope>NUCLEOTIDE SEQUENCE [LARGE SCALE GENOMIC DNA]</scope>
</reference>
<sequence>MQEAQQRCIVTIDQPPFIKAMDIVSQDEIDDLTKVIVRLGRFHLLMSYMGAVGKVMGGSGLEEMGYKVFAKNAIVWPLMDILMQNHYELIRFLRQQ</sequence>
<comment type="caution">
    <text evidence="1">The sequence shown here is derived from an EMBL/GenBank/DDBJ whole genome shotgun (WGS) entry which is preliminary data.</text>
</comment>
<dbReference type="Proteomes" id="UP000499080">
    <property type="component" value="Unassembled WGS sequence"/>
</dbReference>
<dbReference type="AlphaFoldDB" id="A0A4Y2B4R0"/>
<evidence type="ECO:0000313" key="2">
    <source>
        <dbReference type="Proteomes" id="UP000499080"/>
    </source>
</evidence>
<keyword evidence="2" id="KW-1185">Reference proteome</keyword>
<protein>
    <submittedName>
        <fullName evidence="1">Uncharacterized protein</fullName>
    </submittedName>
</protein>